<keyword evidence="6" id="KW-0812">Transmembrane</keyword>
<comment type="subunit">
    <text evidence="3">Homodimer; disulfide-linked.</text>
</comment>
<sequence>LSPTTGVTPHHSMKLKSLAVLLMVGLSIGLFMNRKILLSQNDEPSPSPAETLPPPTLKLLPEETYPSKFSYSGIRMFPKNSCKCEDQQGLHVDRFQNAVQPDQLESVKQRRKKEYEHFKKRYRSSPREVLIAQPNSPLSYPVHGVELVPLSTILLPGLGVHVEKKQLFQVTLTASRGAFNTLADVSDDVVHGRGEKEMTISSPHQKLVNFILQHTTYTSTVYHIDAVDTVSFRMGPYAARFPVLIRQPRLPWLHDPGAERNINSLVTIVTKTFLRYQKLNNLLKSIHKYYPNITIIVADDNDQPEKIQEPNVEQYFMPFAKGWFAGRNLAVSQVTTKYFLWVDDDFIFNEKTKLEQLVDVLESTNLDLVGGNVDGNFFSFRLLYEEGDEDGDCVHWRGGSYGPIEGFPNCVLSGGVVNFFMAHTVRVQSVGFDPKLARVAHTEFFIDGMGSLIIGSCKDVTVGHQRRDDPVDPSRVENMKRYGGFRANTGDQVSFKLQLHYFKNRLKCYTKK</sequence>
<keyword evidence="14" id="KW-1185">Reference proteome</keyword>
<dbReference type="Gene3D" id="3.90.550.10">
    <property type="entry name" value="Spore Coat Polysaccharide Biosynthesis Protein SpsA, Chain A"/>
    <property type="match status" value="1"/>
</dbReference>
<dbReference type="SUPFAM" id="SSF53448">
    <property type="entry name" value="Nucleotide-diphospho-sugar transferases"/>
    <property type="match status" value="1"/>
</dbReference>
<gene>
    <name evidence="13" type="ORF">NDU88_012011</name>
</gene>
<proteinExistence type="inferred from homology"/>
<dbReference type="EMBL" id="JANPWB010000009">
    <property type="protein sequence ID" value="KAJ1159344.1"/>
    <property type="molecule type" value="Genomic_DNA"/>
</dbReference>
<protein>
    <recommendedName>
        <fullName evidence="12">Glycosyltransferase 2-like domain-containing protein</fullName>
    </recommendedName>
</protein>
<evidence type="ECO:0000256" key="4">
    <source>
        <dbReference type="ARBA" id="ARBA00022676"/>
    </source>
</evidence>
<evidence type="ECO:0000256" key="3">
    <source>
        <dbReference type="ARBA" id="ARBA00011748"/>
    </source>
</evidence>
<comment type="similarity">
    <text evidence="2">Belongs to the glycosyltransferase 2 family.</text>
</comment>
<dbReference type="AlphaFoldDB" id="A0AAV7S2W9"/>
<dbReference type="InterPro" id="IPR001173">
    <property type="entry name" value="Glyco_trans_2-like"/>
</dbReference>
<dbReference type="GO" id="GO:1901137">
    <property type="term" value="P:carbohydrate derivative biosynthetic process"/>
    <property type="evidence" value="ECO:0007669"/>
    <property type="project" value="UniProtKB-ARBA"/>
</dbReference>
<keyword evidence="9" id="KW-0333">Golgi apparatus</keyword>
<evidence type="ECO:0000256" key="7">
    <source>
        <dbReference type="ARBA" id="ARBA00022968"/>
    </source>
</evidence>
<dbReference type="CDD" id="cd00761">
    <property type="entry name" value="Glyco_tranf_GTA_type"/>
    <property type="match status" value="1"/>
</dbReference>
<keyword evidence="10" id="KW-0472">Membrane</keyword>
<evidence type="ECO:0000313" key="13">
    <source>
        <dbReference type="EMBL" id="KAJ1159344.1"/>
    </source>
</evidence>
<organism evidence="13 14">
    <name type="scientific">Pleurodeles waltl</name>
    <name type="common">Iberian ribbed newt</name>
    <dbReference type="NCBI Taxonomy" id="8319"/>
    <lineage>
        <taxon>Eukaryota</taxon>
        <taxon>Metazoa</taxon>
        <taxon>Chordata</taxon>
        <taxon>Craniata</taxon>
        <taxon>Vertebrata</taxon>
        <taxon>Euteleostomi</taxon>
        <taxon>Amphibia</taxon>
        <taxon>Batrachia</taxon>
        <taxon>Caudata</taxon>
        <taxon>Salamandroidea</taxon>
        <taxon>Salamandridae</taxon>
        <taxon>Pleurodelinae</taxon>
        <taxon>Pleurodeles</taxon>
    </lineage>
</organism>
<keyword evidence="5" id="KW-0808">Transferase</keyword>
<dbReference type="GO" id="GO:0006047">
    <property type="term" value="P:UDP-N-acetylglucosamine metabolic process"/>
    <property type="evidence" value="ECO:0007669"/>
    <property type="project" value="TreeGrafter"/>
</dbReference>
<feature type="non-terminal residue" evidence="13">
    <location>
        <position position="1"/>
    </location>
</feature>
<dbReference type="GO" id="GO:0000139">
    <property type="term" value="C:Golgi membrane"/>
    <property type="evidence" value="ECO:0007669"/>
    <property type="project" value="UniProtKB-SubCell"/>
</dbReference>
<dbReference type="Pfam" id="PF00535">
    <property type="entry name" value="Glycos_transf_2"/>
    <property type="match status" value="1"/>
</dbReference>
<evidence type="ECO:0000256" key="8">
    <source>
        <dbReference type="ARBA" id="ARBA00022989"/>
    </source>
</evidence>
<evidence type="ECO:0000259" key="12">
    <source>
        <dbReference type="Pfam" id="PF00535"/>
    </source>
</evidence>
<reference evidence="13" key="1">
    <citation type="journal article" date="2022" name="bioRxiv">
        <title>Sequencing and chromosome-scale assembly of the giantPleurodeles waltlgenome.</title>
        <authorList>
            <person name="Brown T."/>
            <person name="Elewa A."/>
            <person name="Iarovenko S."/>
            <person name="Subramanian E."/>
            <person name="Araus A.J."/>
            <person name="Petzold A."/>
            <person name="Susuki M."/>
            <person name="Suzuki K.-i.T."/>
            <person name="Hayashi T."/>
            <person name="Toyoda A."/>
            <person name="Oliveira C."/>
            <person name="Osipova E."/>
            <person name="Leigh N.D."/>
            <person name="Simon A."/>
            <person name="Yun M.H."/>
        </authorList>
    </citation>
    <scope>NUCLEOTIDE SEQUENCE</scope>
    <source>
        <strain evidence="13">20211129_DDA</strain>
        <tissue evidence="13">Liver</tissue>
    </source>
</reference>
<keyword evidence="4" id="KW-0328">Glycosyltransferase</keyword>
<dbReference type="InterPro" id="IPR029044">
    <property type="entry name" value="Nucleotide-diphossugar_trans"/>
</dbReference>
<dbReference type="GO" id="GO:0019276">
    <property type="term" value="P:UDP-N-acetylgalactosamine metabolic process"/>
    <property type="evidence" value="ECO:0007669"/>
    <property type="project" value="TreeGrafter"/>
</dbReference>
<evidence type="ECO:0000256" key="1">
    <source>
        <dbReference type="ARBA" id="ARBA00004323"/>
    </source>
</evidence>
<evidence type="ECO:0000256" key="9">
    <source>
        <dbReference type="ARBA" id="ARBA00023034"/>
    </source>
</evidence>
<evidence type="ECO:0000256" key="6">
    <source>
        <dbReference type="ARBA" id="ARBA00022692"/>
    </source>
</evidence>
<dbReference type="PIRSF" id="PIRSF000474">
    <property type="entry name" value="GM2_GD2_synthase"/>
    <property type="match status" value="1"/>
</dbReference>
<keyword evidence="8" id="KW-1133">Transmembrane helix</keyword>
<evidence type="ECO:0000256" key="10">
    <source>
        <dbReference type="ARBA" id="ARBA00023136"/>
    </source>
</evidence>
<dbReference type="PANTHER" id="PTHR15046">
    <property type="entry name" value="GLYCO_TRANS_2-LIKE DOMAIN-CONTAINING PROTEIN"/>
    <property type="match status" value="1"/>
</dbReference>
<keyword evidence="11" id="KW-1015">Disulfide bond</keyword>
<dbReference type="InterPro" id="IPR011143">
    <property type="entry name" value="GM2_synthase"/>
</dbReference>
<evidence type="ECO:0000313" key="14">
    <source>
        <dbReference type="Proteomes" id="UP001066276"/>
    </source>
</evidence>
<dbReference type="Proteomes" id="UP001066276">
    <property type="component" value="Chromosome 5"/>
</dbReference>
<evidence type="ECO:0000256" key="5">
    <source>
        <dbReference type="ARBA" id="ARBA00022679"/>
    </source>
</evidence>
<dbReference type="GO" id="GO:0008376">
    <property type="term" value="F:acetylgalactosaminyltransferase activity"/>
    <property type="evidence" value="ECO:0007669"/>
    <property type="project" value="TreeGrafter"/>
</dbReference>
<evidence type="ECO:0000256" key="11">
    <source>
        <dbReference type="ARBA" id="ARBA00023157"/>
    </source>
</evidence>
<feature type="domain" description="Glycosyltransferase 2-like" evidence="12">
    <location>
        <begin position="267"/>
        <end position="379"/>
    </location>
</feature>
<keyword evidence="7" id="KW-0735">Signal-anchor</keyword>
<dbReference type="PANTHER" id="PTHR15046:SF2">
    <property type="entry name" value="BETA-1,4 N-ACETYLGALACTOSAMINYLTRANSFERASE 2"/>
    <property type="match status" value="1"/>
</dbReference>
<evidence type="ECO:0000256" key="2">
    <source>
        <dbReference type="ARBA" id="ARBA00006739"/>
    </source>
</evidence>
<comment type="subcellular location">
    <subcellularLocation>
        <location evidence="1">Golgi apparatus membrane</location>
        <topology evidence="1">Single-pass type II membrane protein</topology>
    </subcellularLocation>
</comment>
<accession>A0AAV7S2W9</accession>
<name>A0AAV7S2W9_PLEWA</name>
<comment type="caution">
    <text evidence="13">The sequence shown here is derived from an EMBL/GenBank/DDBJ whole genome shotgun (WGS) entry which is preliminary data.</text>
</comment>